<evidence type="ECO:0000256" key="7">
    <source>
        <dbReference type="SAM" id="MobiDB-lite"/>
    </source>
</evidence>
<evidence type="ECO:0000259" key="9">
    <source>
        <dbReference type="Pfam" id="PF14306"/>
    </source>
</evidence>
<sequence>MTAEAGLPDTLRDLPAWTPGPVELADLELVLAGAYRPLTGFLGSFDTATVTAGGRLADGTPWPVPVTLAVPKELTGHERVVLQDPEGVPLAVLEVAESWQDPVTQGWRLAGPLEALRAPAHGPFHSLRRRPDELDPAAGDVLAKSSEGGRPPTPPGNPLAKSSEGGRPPTPPANLLGVATREPLHRKQLGQLRQVAERLGAKVLVLPLLGGEHDDSLVRALLGVRKELPDGTRIVPVPLPDRGDRERDVLLRAHVAAAYGATHLLAEAELEGAPIPLVVPEPWAYDADVEVWRPVARIEPDHVQAELTPERLDALLDAGEPVPDWFTPPAVAAELALARPPKHSRGITVFFTGLSGSGKSTVARGLSDALIERGGRTVTLLDGDVVRRMLSAGLTFSRADRDLNIRRIGFVAAEITRHGGTAICAPIAPYAATRAEVRRMVSAVGDFILVHVATPLEECERRDRKGLYAKARAGLIPEFTGVSDPYETPDDADLTLDTSAMAPDEAVGRVLDLLVSGGWVRPE</sequence>
<keyword evidence="11" id="KW-1185">Reference proteome</keyword>
<dbReference type="Gene3D" id="3.40.50.620">
    <property type="entry name" value="HUPs"/>
    <property type="match status" value="1"/>
</dbReference>
<accession>A0ABV4QDF6</accession>
<reference evidence="10 11" key="1">
    <citation type="submission" date="2023-11" db="EMBL/GenBank/DDBJ databases">
        <title>Actinomadura monticuli sp. nov., isolated from volcanic ash.</title>
        <authorList>
            <person name="Lee S.D."/>
            <person name="Yang H."/>
            <person name="Kim I.S."/>
        </authorList>
    </citation>
    <scope>NUCLEOTIDE SEQUENCE [LARGE SCALE GENOMIC DNA]</scope>
    <source>
        <strain evidence="10 11">DLS-62</strain>
    </source>
</reference>
<dbReference type="EC" id="2.7.1.25" evidence="2 6"/>
<dbReference type="CDD" id="cd02027">
    <property type="entry name" value="APSK"/>
    <property type="match status" value="1"/>
</dbReference>
<keyword evidence="3 6" id="KW-0808">Transferase</keyword>
<dbReference type="RefSeq" id="WP_371951333.1">
    <property type="nucleotide sequence ID" value="NZ_JAXCEI010000008.1"/>
</dbReference>
<dbReference type="InterPro" id="IPR015947">
    <property type="entry name" value="PUA-like_sf"/>
</dbReference>
<feature type="domain" description="ATP-sulfurylase PUA-like" evidence="9">
    <location>
        <begin position="12"/>
        <end position="100"/>
    </location>
</feature>
<dbReference type="PANTHER" id="PTHR42700:SF1">
    <property type="entry name" value="SULFATE ADENYLYLTRANSFERASE"/>
    <property type="match status" value="1"/>
</dbReference>
<organism evidence="10 11">
    <name type="scientific">Actinomadura monticuli</name>
    <dbReference type="NCBI Taxonomy" id="3097367"/>
    <lineage>
        <taxon>Bacteria</taxon>
        <taxon>Bacillati</taxon>
        <taxon>Actinomycetota</taxon>
        <taxon>Actinomycetes</taxon>
        <taxon>Streptosporangiales</taxon>
        <taxon>Thermomonosporaceae</taxon>
        <taxon>Actinomadura</taxon>
    </lineage>
</organism>
<dbReference type="Gene3D" id="3.40.50.300">
    <property type="entry name" value="P-loop containing nucleotide triphosphate hydrolases"/>
    <property type="match status" value="1"/>
</dbReference>
<dbReference type="EMBL" id="JAXCEI010000008">
    <property type="protein sequence ID" value="MFA1541196.1"/>
    <property type="molecule type" value="Genomic_DNA"/>
</dbReference>
<protein>
    <recommendedName>
        <fullName evidence="2 6">Adenylyl-sulfate kinase</fullName>
        <ecNumber evidence="2 6">2.7.1.25</ecNumber>
    </recommendedName>
    <alternativeName>
        <fullName evidence="6">APS kinase</fullName>
    </alternativeName>
    <alternativeName>
        <fullName evidence="6">ATP adenosine-5'-phosphosulfate 3'-phosphotransferase</fullName>
    </alternativeName>
    <alternativeName>
        <fullName evidence="6">Adenosine-5'-phosphosulfate kinase</fullName>
    </alternativeName>
</protein>
<evidence type="ECO:0000313" key="11">
    <source>
        <dbReference type="Proteomes" id="UP001569963"/>
    </source>
</evidence>
<proteinExistence type="inferred from homology"/>
<dbReference type="InterPro" id="IPR027417">
    <property type="entry name" value="P-loop_NTPase"/>
</dbReference>
<gene>
    <name evidence="6 10" type="primary">cysC</name>
    <name evidence="10" type="ORF">SM611_19915</name>
</gene>
<dbReference type="InterPro" id="IPR059117">
    <property type="entry name" value="APS_kinase_dom"/>
</dbReference>
<feature type="region of interest" description="Disordered" evidence="7">
    <location>
        <begin position="124"/>
        <end position="176"/>
    </location>
</feature>
<dbReference type="InterPro" id="IPR050512">
    <property type="entry name" value="Sulf_AdTrans/APS_kinase"/>
</dbReference>
<feature type="binding site" evidence="6">
    <location>
        <begin position="353"/>
        <end position="360"/>
    </location>
    <ligand>
        <name>ATP</name>
        <dbReference type="ChEBI" id="CHEBI:30616"/>
    </ligand>
</feature>
<comment type="function">
    <text evidence="6">Catalyzes the synthesis of activated sulfate.</text>
</comment>
<evidence type="ECO:0000256" key="3">
    <source>
        <dbReference type="ARBA" id="ARBA00022679"/>
    </source>
</evidence>
<evidence type="ECO:0000256" key="6">
    <source>
        <dbReference type="HAMAP-Rule" id="MF_00065"/>
    </source>
</evidence>
<keyword evidence="6 10" id="KW-0418">Kinase</keyword>
<comment type="catalytic activity">
    <reaction evidence="1 6">
        <text>adenosine 5'-phosphosulfate + ATP = 3'-phosphoadenylyl sulfate + ADP + H(+)</text>
        <dbReference type="Rhea" id="RHEA:24152"/>
        <dbReference type="ChEBI" id="CHEBI:15378"/>
        <dbReference type="ChEBI" id="CHEBI:30616"/>
        <dbReference type="ChEBI" id="CHEBI:58243"/>
        <dbReference type="ChEBI" id="CHEBI:58339"/>
        <dbReference type="ChEBI" id="CHEBI:456216"/>
        <dbReference type="EC" id="2.7.1.25"/>
    </reaction>
</comment>
<keyword evidence="4 6" id="KW-0547">Nucleotide-binding</keyword>
<name>A0ABV4QDF6_9ACTN</name>
<dbReference type="InterPro" id="IPR002891">
    <property type="entry name" value="APS"/>
</dbReference>
<dbReference type="Pfam" id="PF14306">
    <property type="entry name" value="PUA_2"/>
    <property type="match status" value="1"/>
</dbReference>
<evidence type="ECO:0000256" key="2">
    <source>
        <dbReference type="ARBA" id="ARBA00012121"/>
    </source>
</evidence>
<evidence type="ECO:0000256" key="4">
    <source>
        <dbReference type="ARBA" id="ARBA00022741"/>
    </source>
</evidence>
<evidence type="ECO:0000256" key="5">
    <source>
        <dbReference type="ARBA" id="ARBA00022840"/>
    </source>
</evidence>
<comment type="similarity">
    <text evidence="6">Belongs to the APS kinase family.</text>
</comment>
<dbReference type="NCBIfam" id="TIGR00455">
    <property type="entry name" value="apsK"/>
    <property type="match status" value="1"/>
</dbReference>
<keyword evidence="6" id="KW-0597">Phosphoprotein</keyword>
<dbReference type="Proteomes" id="UP001569963">
    <property type="component" value="Unassembled WGS sequence"/>
</dbReference>
<dbReference type="NCBIfam" id="NF003013">
    <property type="entry name" value="PRK03846.1"/>
    <property type="match status" value="1"/>
</dbReference>
<dbReference type="PANTHER" id="PTHR42700">
    <property type="entry name" value="SULFATE ADENYLYLTRANSFERASE"/>
    <property type="match status" value="1"/>
</dbReference>
<evidence type="ECO:0000256" key="1">
    <source>
        <dbReference type="ARBA" id="ARBA00001823"/>
    </source>
</evidence>
<dbReference type="SUPFAM" id="SSF52540">
    <property type="entry name" value="P-loop containing nucleoside triphosphate hydrolases"/>
    <property type="match status" value="1"/>
</dbReference>
<dbReference type="Pfam" id="PF01583">
    <property type="entry name" value="APS_kinase"/>
    <property type="match status" value="1"/>
</dbReference>
<keyword evidence="5 6" id="KW-0067">ATP-binding</keyword>
<dbReference type="GO" id="GO:0004020">
    <property type="term" value="F:adenylylsulfate kinase activity"/>
    <property type="evidence" value="ECO:0007669"/>
    <property type="project" value="UniProtKB-EC"/>
</dbReference>
<dbReference type="HAMAP" id="MF_00065">
    <property type="entry name" value="Adenylyl_sulf_kinase"/>
    <property type="match status" value="1"/>
</dbReference>
<dbReference type="SUPFAM" id="SSF88697">
    <property type="entry name" value="PUA domain-like"/>
    <property type="match status" value="1"/>
</dbReference>
<feature type="domain" description="APS kinase" evidence="8">
    <location>
        <begin position="345"/>
        <end position="497"/>
    </location>
</feature>
<dbReference type="InterPro" id="IPR014729">
    <property type="entry name" value="Rossmann-like_a/b/a_fold"/>
</dbReference>
<comment type="caution">
    <text evidence="6">Lacks conserved residue(s) required for the propagation of feature annotation.</text>
</comment>
<dbReference type="Gene3D" id="3.10.400.10">
    <property type="entry name" value="Sulfate adenylyltransferase"/>
    <property type="match status" value="1"/>
</dbReference>
<comment type="pathway">
    <text evidence="6">Sulfur metabolism; hydrogen sulfide biosynthesis; sulfite from sulfate: step 2/3.</text>
</comment>
<evidence type="ECO:0000259" key="8">
    <source>
        <dbReference type="Pfam" id="PF01583"/>
    </source>
</evidence>
<dbReference type="InterPro" id="IPR025980">
    <property type="entry name" value="ATP-Sase_PUA-like_dom"/>
</dbReference>
<comment type="caution">
    <text evidence="10">The sequence shown here is derived from an EMBL/GenBank/DDBJ whole genome shotgun (WGS) entry which is preliminary data.</text>
</comment>
<dbReference type="SUPFAM" id="SSF52374">
    <property type="entry name" value="Nucleotidylyl transferase"/>
    <property type="match status" value="1"/>
</dbReference>
<evidence type="ECO:0000313" key="10">
    <source>
        <dbReference type="EMBL" id="MFA1541196.1"/>
    </source>
</evidence>